<evidence type="ECO:0000256" key="3">
    <source>
        <dbReference type="ARBA" id="ARBA00022679"/>
    </source>
</evidence>
<dbReference type="InterPro" id="IPR000719">
    <property type="entry name" value="Prot_kinase_dom"/>
</dbReference>
<evidence type="ECO:0000256" key="10">
    <source>
        <dbReference type="SAM" id="Phobius"/>
    </source>
</evidence>
<keyword evidence="10" id="KW-1133">Transmembrane helix</keyword>
<accession>B0C098</accession>
<sequence length="496" mass="54269">MEIYCTRPNCQRPNNYFADLDDPQTLKTVQQKFCLSCGMPLILIGRYLPSRLLAKGGFGAAYLACDRYTPGLRECVVKQFQPTGLGPSQMQMAQSLFQREAEVLEKLGRHPQIPDLFAFFELPVSGRGSQPAEDFFYLVQEFINGKTLEEELEDKTQFQEKEILELLQELLPVLQFVHENGSIHRDIKPSNIMRHTHTNMTQTGNGLLYLLDFGAVKQVANVAAPTPSKATSIYTPFYAPPEQTHGNQVFPSSDLYALAVTCIVLLTGKAPNDLFDTSHNQWKWRPYVQISDRLALILDQILETSPQKRFQSAAEVLAALGQPHSNLGQPLNYSQPVPQSPPAPAPPAPAPAPSAPAPQKPPPQAANPAAPAPVRVKSPPPSFSIVRMLGGAAFTGFEGGLLAVALTSFLGTTLISGGFWLGLVAVLVYCQLQQWIERVDLVIIAGLTLVIIFFVPALQGGNPIQSILLLGVVSGLVLMTLSLVFRLIYGVLSQFL</sequence>
<dbReference type="Gene3D" id="1.10.510.10">
    <property type="entry name" value="Transferase(Phosphotransferase) domain 1"/>
    <property type="match status" value="1"/>
</dbReference>
<keyword evidence="6" id="KW-0067">ATP-binding</keyword>
<evidence type="ECO:0000256" key="5">
    <source>
        <dbReference type="ARBA" id="ARBA00022777"/>
    </source>
</evidence>
<dbReference type="RefSeq" id="WP_012164893.1">
    <property type="nucleotide sequence ID" value="NC_009925.1"/>
</dbReference>
<dbReference type="Pfam" id="PF00069">
    <property type="entry name" value="Pkinase"/>
    <property type="match status" value="1"/>
</dbReference>
<proteinExistence type="predicted"/>
<keyword evidence="13" id="KW-1185">Reference proteome</keyword>
<evidence type="ECO:0000256" key="8">
    <source>
        <dbReference type="ARBA" id="ARBA00048679"/>
    </source>
</evidence>
<evidence type="ECO:0000256" key="7">
    <source>
        <dbReference type="ARBA" id="ARBA00047899"/>
    </source>
</evidence>
<feature type="compositionally biased region" description="Pro residues" evidence="9">
    <location>
        <begin position="338"/>
        <end position="365"/>
    </location>
</feature>
<dbReference type="GO" id="GO:0004674">
    <property type="term" value="F:protein serine/threonine kinase activity"/>
    <property type="evidence" value="ECO:0007669"/>
    <property type="project" value="UniProtKB-KW"/>
</dbReference>
<dbReference type="PANTHER" id="PTHR24363:SF0">
    <property type="entry name" value="SERINE_THREONINE KINASE LIKE DOMAIN CONTAINING 1"/>
    <property type="match status" value="1"/>
</dbReference>
<organism evidence="12 13">
    <name type="scientific">Acaryochloris marina (strain MBIC 11017)</name>
    <dbReference type="NCBI Taxonomy" id="329726"/>
    <lineage>
        <taxon>Bacteria</taxon>
        <taxon>Bacillati</taxon>
        <taxon>Cyanobacteriota</taxon>
        <taxon>Cyanophyceae</taxon>
        <taxon>Acaryochloridales</taxon>
        <taxon>Acaryochloridaceae</taxon>
        <taxon>Acaryochloris</taxon>
    </lineage>
</organism>
<dbReference type="OrthoDB" id="428645at2"/>
<dbReference type="CDD" id="cd14014">
    <property type="entry name" value="STKc_PknB_like"/>
    <property type="match status" value="1"/>
</dbReference>
<dbReference type="eggNOG" id="COG0515">
    <property type="taxonomic scope" value="Bacteria"/>
</dbReference>
<keyword evidence="10" id="KW-0812">Transmembrane</keyword>
<feature type="domain" description="Protein kinase" evidence="11">
    <location>
        <begin position="47"/>
        <end position="327"/>
    </location>
</feature>
<dbReference type="SMART" id="SM00220">
    <property type="entry name" value="S_TKc"/>
    <property type="match status" value="1"/>
</dbReference>
<reference evidence="12 13" key="1">
    <citation type="journal article" date="2008" name="Proc. Natl. Acad. Sci. U.S.A.">
        <title>Niche adaptation and genome expansion in the chlorophyll d-producing cyanobacterium Acaryochloris marina.</title>
        <authorList>
            <person name="Swingley W.D."/>
            <person name="Chen M."/>
            <person name="Cheung P.C."/>
            <person name="Conrad A.L."/>
            <person name="Dejesa L.C."/>
            <person name="Hao J."/>
            <person name="Honchak B.M."/>
            <person name="Karbach L.E."/>
            <person name="Kurdoglu A."/>
            <person name="Lahiri S."/>
            <person name="Mastrian S.D."/>
            <person name="Miyashita H."/>
            <person name="Page L."/>
            <person name="Ramakrishna P."/>
            <person name="Satoh S."/>
            <person name="Sattley W.M."/>
            <person name="Shimada Y."/>
            <person name="Taylor H.L."/>
            <person name="Tomo T."/>
            <person name="Tsuchiya T."/>
            <person name="Wang Z.T."/>
            <person name="Raymond J."/>
            <person name="Mimuro M."/>
            <person name="Blankenship R.E."/>
            <person name="Touchman J.W."/>
        </authorList>
    </citation>
    <scope>NUCLEOTIDE SEQUENCE [LARGE SCALE GENOMIC DNA]</scope>
    <source>
        <strain evidence="13">MBIC 11017</strain>
    </source>
</reference>
<feature type="region of interest" description="Disordered" evidence="9">
    <location>
        <begin position="328"/>
        <end position="375"/>
    </location>
</feature>
<evidence type="ECO:0000259" key="11">
    <source>
        <dbReference type="PROSITE" id="PS50011"/>
    </source>
</evidence>
<feature type="transmembrane region" description="Helical" evidence="10">
    <location>
        <begin position="441"/>
        <end position="458"/>
    </location>
</feature>
<comment type="catalytic activity">
    <reaction evidence="7">
        <text>L-threonyl-[protein] + ATP = O-phospho-L-threonyl-[protein] + ADP + H(+)</text>
        <dbReference type="Rhea" id="RHEA:46608"/>
        <dbReference type="Rhea" id="RHEA-COMP:11060"/>
        <dbReference type="Rhea" id="RHEA-COMP:11605"/>
        <dbReference type="ChEBI" id="CHEBI:15378"/>
        <dbReference type="ChEBI" id="CHEBI:30013"/>
        <dbReference type="ChEBI" id="CHEBI:30616"/>
        <dbReference type="ChEBI" id="CHEBI:61977"/>
        <dbReference type="ChEBI" id="CHEBI:456216"/>
        <dbReference type="EC" id="2.7.11.1"/>
    </reaction>
</comment>
<dbReference type="STRING" id="329726.AM1_4616"/>
<evidence type="ECO:0000313" key="13">
    <source>
        <dbReference type="Proteomes" id="UP000000268"/>
    </source>
</evidence>
<keyword evidence="10" id="KW-0472">Membrane</keyword>
<keyword evidence="3" id="KW-0808">Transferase</keyword>
<dbReference type="EC" id="2.7.11.1" evidence="1"/>
<keyword evidence="5 12" id="KW-0418">Kinase</keyword>
<evidence type="ECO:0000256" key="2">
    <source>
        <dbReference type="ARBA" id="ARBA00022527"/>
    </source>
</evidence>
<evidence type="ECO:0000256" key="4">
    <source>
        <dbReference type="ARBA" id="ARBA00022741"/>
    </source>
</evidence>
<gene>
    <name evidence="12" type="ordered locus">AM1_4616</name>
</gene>
<name>B0C098_ACAM1</name>
<protein>
    <recommendedName>
        <fullName evidence="1">non-specific serine/threonine protein kinase</fullName>
        <ecNumber evidence="1">2.7.11.1</ecNumber>
    </recommendedName>
</protein>
<keyword evidence="2" id="KW-0723">Serine/threonine-protein kinase</keyword>
<dbReference type="GO" id="GO:0005524">
    <property type="term" value="F:ATP binding"/>
    <property type="evidence" value="ECO:0007669"/>
    <property type="project" value="UniProtKB-KW"/>
</dbReference>
<dbReference type="NCBIfam" id="NF045510">
    <property type="entry name" value="4Cys_prefix_kin"/>
    <property type="match status" value="1"/>
</dbReference>
<dbReference type="InterPro" id="IPR011009">
    <property type="entry name" value="Kinase-like_dom_sf"/>
</dbReference>
<evidence type="ECO:0000256" key="9">
    <source>
        <dbReference type="SAM" id="MobiDB-lite"/>
    </source>
</evidence>
<feature type="transmembrane region" description="Helical" evidence="10">
    <location>
        <begin position="401"/>
        <end position="429"/>
    </location>
</feature>
<keyword evidence="4" id="KW-0547">Nucleotide-binding</keyword>
<dbReference type="PROSITE" id="PS50011">
    <property type="entry name" value="PROTEIN_KINASE_DOM"/>
    <property type="match status" value="1"/>
</dbReference>
<dbReference type="PANTHER" id="PTHR24363">
    <property type="entry name" value="SERINE/THREONINE PROTEIN KINASE"/>
    <property type="match status" value="1"/>
</dbReference>
<evidence type="ECO:0000313" key="12">
    <source>
        <dbReference type="EMBL" id="ABW29590.1"/>
    </source>
</evidence>
<dbReference type="KEGG" id="amr:AM1_4616"/>
<dbReference type="AlphaFoldDB" id="B0C098"/>
<dbReference type="SUPFAM" id="SSF56112">
    <property type="entry name" value="Protein kinase-like (PK-like)"/>
    <property type="match status" value="1"/>
</dbReference>
<evidence type="ECO:0000256" key="1">
    <source>
        <dbReference type="ARBA" id="ARBA00012513"/>
    </source>
</evidence>
<dbReference type="HOGENOM" id="CLU_000288_135_5_3"/>
<dbReference type="EMBL" id="CP000828">
    <property type="protein sequence ID" value="ABW29590.1"/>
    <property type="molecule type" value="Genomic_DNA"/>
</dbReference>
<dbReference type="Proteomes" id="UP000000268">
    <property type="component" value="Chromosome"/>
</dbReference>
<evidence type="ECO:0000256" key="6">
    <source>
        <dbReference type="ARBA" id="ARBA00022840"/>
    </source>
</evidence>
<comment type="catalytic activity">
    <reaction evidence="8">
        <text>L-seryl-[protein] + ATP = O-phospho-L-seryl-[protein] + ADP + H(+)</text>
        <dbReference type="Rhea" id="RHEA:17989"/>
        <dbReference type="Rhea" id="RHEA-COMP:9863"/>
        <dbReference type="Rhea" id="RHEA-COMP:11604"/>
        <dbReference type="ChEBI" id="CHEBI:15378"/>
        <dbReference type="ChEBI" id="CHEBI:29999"/>
        <dbReference type="ChEBI" id="CHEBI:30616"/>
        <dbReference type="ChEBI" id="CHEBI:83421"/>
        <dbReference type="ChEBI" id="CHEBI:456216"/>
        <dbReference type="EC" id="2.7.11.1"/>
    </reaction>
</comment>
<dbReference type="Gene3D" id="3.30.200.20">
    <property type="entry name" value="Phosphorylase Kinase, domain 1"/>
    <property type="match status" value="1"/>
</dbReference>
<feature type="transmembrane region" description="Helical" evidence="10">
    <location>
        <begin position="464"/>
        <end position="489"/>
    </location>
</feature>